<comment type="caution">
    <text evidence="1">The sequence shown here is derived from an EMBL/GenBank/DDBJ whole genome shotgun (WGS) entry which is preliminary data.</text>
</comment>
<sequence>HKSIDLRLAPFLCFETSKDERKDPSQICFVRAVHPSPITENLIFRSISLSAIHLSPHFDGSHPISLSATKY</sequence>
<dbReference type="EMBL" id="AWWV01010613">
    <property type="protein sequence ID" value="OMO78121.1"/>
    <property type="molecule type" value="Genomic_DNA"/>
</dbReference>
<accession>A0A1R3I6I5</accession>
<organism evidence="1 2">
    <name type="scientific">Corchorus capsularis</name>
    <name type="common">Jute</name>
    <dbReference type="NCBI Taxonomy" id="210143"/>
    <lineage>
        <taxon>Eukaryota</taxon>
        <taxon>Viridiplantae</taxon>
        <taxon>Streptophyta</taxon>
        <taxon>Embryophyta</taxon>
        <taxon>Tracheophyta</taxon>
        <taxon>Spermatophyta</taxon>
        <taxon>Magnoliopsida</taxon>
        <taxon>eudicotyledons</taxon>
        <taxon>Gunneridae</taxon>
        <taxon>Pentapetalae</taxon>
        <taxon>rosids</taxon>
        <taxon>malvids</taxon>
        <taxon>Malvales</taxon>
        <taxon>Malvaceae</taxon>
        <taxon>Grewioideae</taxon>
        <taxon>Apeibeae</taxon>
        <taxon>Corchorus</taxon>
    </lineage>
</organism>
<dbReference type="Gramene" id="OMO78121">
    <property type="protein sequence ID" value="OMO78121"/>
    <property type="gene ID" value="CCACVL1_14650"/>
</dbReference>
<proteinExistence type="predicted"/>
<keyword evidence="2" id="KW-1185">Reference proteome</keyword>
<reference evidence="1 2" key="1">
    <citation type="submission" date="2013-09" db="EMBL/GenBank/DDBJ databases">
        <title>Corchorus capsularis genome sequencing.</title>
        <authorList>
            <person name="Alam M."/>
            <person name="Haque M.S."/>
            <person name="Islam M.S."/>
            <person name="Emdad E.M."/>
            <person name="Islam M.M."/>
            <person name="Ahmed B."/>
            <person name="Halim A."/>
            <person name="Hossen Q.M.M."/>
            <person name="Hossain M.Z."/>
            <person name="Ahmed R."/>
            <person name="Khan M.M."/>
            <person name="Islam R."/>
            <person name="Rashid M.M."/>
            <person name="Khan S.A."/>
            <person name="Rahman M.S."/>
            <person name="Alam M."/>
        </authorList>
    </citation>
    <scope>NUCLEOTIDE SEQUENCE [LARGE SCALE GENOMIC DNA]</scope>
    <source>
        <strain evidence="2">cv. CVL-1</strain>
        <tissue evidence="1">Whole seedling</tissue>
    </source>
</reference>
<evidence type="ECO:0000313" key="1">
    <source>
        <dbReference type="EMBL" id="OMO78121.1"/>
    </source>
</evidence>
<feature type="non-terminal residue" evidence="1">
    <location>
        <position position="71"/>
    </location>
</feature>
<gene>
    <name evidence="1" type="ORF">CCACVL1_14650</name>
</gene>
<protein>
    <submittedName>
        <fullName evidence="1">Uncharacterized protein</fullName>
    </submittedName>
</protein>
<name>A0A1R3I6I5_COCAP</name>
<dbReference type="AlphaFoldDB" id="A0A1R3I6I5"/>
<dbReference type="Proteomes" id="UP000188268">
    <property type="component" value="Unassembled WGS sequence"/>
</dbReference>
<evidence type="ECO:0000313" key="2">
    <source>
        <dbReference type="Proteomes" id="UP000188268"/>
    </source>
</evidence>
<feature type="non-terminal residue" evidence="1">
    <location>
        <position position="1"/>
    </location>
</feature>